<dbReference type="CDD" id="cd03220">
    <property type="entry name" value="ABC_KpsT_Wzt"/>
    <property type="match status" value="1"/>
</dbReference>
<dbReference type="EMBL" id="BAAACF010000003">
    <property type="protein sequence ID" value="GAA0727093.1"/>
    <property type="molecule type" value="Genomic_DNA"/>
</dbReference>
<dbReference type="PANTHER" id="PTHR46743:SF2">
    <property type="entry name" value="TEICHOIC ACIDS EXPORT ATP-BINDING PROTEIN TAGH"/>
    <property type="match status" value="1"/>
</dbReference>
<name>A0ABN1J2T1_9CLOT</name>
<evidence type="ECO:0000256" key="2">
    <source>
        <dbReference type="ARBA" id="ARBA00022448"/>
    </source>
</evidence>
<evidence type="ECO:0000256" key="1">
    <source>
        <dbReference type="ARBA" id="ARBA00005417"/>
    </source>
</evidence>
<dbReference type="Gene3D" id="2.70.50.60">
    <property type="entry name" value="abc- transporter (atp binding component) like domain"/>
    <property type="match status" value="1"/>
</dbReference>
<dbReference type="CDD" id="cd10147">
    <property type="entry name" value="Wzt_C-like"/>
    <property type="match status" value="1"/>
</dbReference>
<evidence type="ECO:0000259" key="5">
    <source>
        <dbReference type="PROSITE" id="PS50893"/>
    </source>
</evidence>
<feature type="domain" description="ABC transporter" evidence="5">
    <location>
        <begin position="6"/>
        <end position="247"/>
    </location>
</feature>
<dbReference type="InterPro" id="IPR017871">
    <property type="entry name" value="ABC_transporter-like_CS"/>
</dbReference>
<dbReference type="PROSITE" id="PS50893">
    <property type="entry name" value="ABC_TRANSPORTER_2"/>
    <property type="match status" value="1"/>
</dbReference>
<protein>
    <submittedName>
        <fullName evidence="6">ABC transporter ATP-binding protein</fullName>
    </submittedName>
</protein>
<dbReference type="PANTHER" id="PTHR46743">
    <property type="entry name" value="TEICHOIC ACIDS EXPORT ATP-BINDING PROTEIN TAGH"/>
    <property type="match status" value="1"/>
</dbReference>
<dbReference type="GO" id="GO:0005524">
    <property type="term" value="F:ATP binding"/>
    <property type="evidence" value="ECO:0007669"/>
    <property type="project" value="UniProtKB-KW"/>
</dbReference>
<dbReference type="Proteomes" id="UP001500339">
    <property type="component" value="Unassembled WGS sequence"/>
</dbReference>
<keyword evidence="2" id="KW-0813">Transport</keyword>
<proteinExistence type="inferred from homology"/>
<dbReference type="InterPro" id="IPR029439">
    <property type="entry name" value="Wzt_C"/>
</dbReference>
<comment type="similarity">
    <text evidence="1">Belongs to the ABC transporter superfamily.</text>
</comment>
<evidence type="ECO:0000313" key="6">
    <source>
        <dbReference type="EMBL" id="GAA0727093.1"/>
    </source>
</evidence>
<evidence type="ECO:0000256" key="4">
    <source>
        <dbReference type="ARBA" id="ARBA00022840"/>
    </source>
</evidence>
<reference evidence="6 7" key="1">
    <citation type="journal article" date="2019" name="Int. J. Syst. Evol. Microbiol.">
        <title>The Global Catalogue of Microorganisms (GCM) 10K type strain sequencing project: providing services to taxonomists for standard genome sequencing and annotation.</title>
        <authorList>
            <consortium name="The Broad Institute Genomics Platform"/>
            <consortium name="The Broad Institute Genome Sequencing Center for Infectious Disease"/>
            <person name="Wu L."/>
            <person name="Ma J."/>
        </authorList>
    </citation>
    <scope>NUCLEOTIDE SEQUENCE [LARGE SCALE GENOMIC DNA]</scope>
    <source>
        <strain evidence="6 7">JCM 1405</strain>
    </source>
</reference>
<keyword evidence="7" id="KW-1185">Reference proteome</keyword>
<dbReference type="Pfam" id="PF14524">
    <property type="entry name" value="Wzt_C"/>
    <property type="match status" value="1"/>
</dbReference>
<dbReference type="PROSITE" id="PS00211">
    <property type="entry name" value="ABC_TRANSPORTER_1"/>
    <property type="match status" value="1"/>
</dbReference>
<dbReference type="InterPro" id="IPR050683">
    <property type="entry name" value="Bact_Polysacc_Export_ATP-bd"/>
</dbReference>
<dbReference type="Gene3D" id="3.40.50.300">
    <property type="entry name" value="P-loop containing nucleotide triphosphate hydrolases"/>
    <property type="match status" value="1"/>
</dbReference>
<dbReference type="InterPro" id="IPR027417">
    <property type="entry name" value="P-loop_NTPase"/>
</dbReference>
<dbReference type="InterPro" id="IPR003439">
    <property type="entry name" value="ABC_transporter-like_ATP-bd"/>
</dbReference>
<organism evidence="6 7">
    <name type="scientific">Clostridium malenominatum</name>
    <dbReference type="NCBI Taxonomy" id="1539"/>
    <lineage>
        <taxon>Bacteria</taxon>
        <taxon>Bacillati</taxon>
        <taxon>Bacillota</taxon>
        <taxon>Clostridia</taxon>
        <taxon>Eubacteriales</taxon>
        <taxon>Clostridiaceae</taxon>
        <taxon>Clostridium</taxon>
    </lineage>
</organism>
<evidence type="ECO:0000313" key="7">
    <source>
        <dbReference type="Proteomes" id="UP001500339"/>
    </source>
</evidence>
<keyword evidence="4 6" id="KW-0067">ATP-binding</keyword>
<dbReference type="SUPFAM" id="SSF52540">
    <property type="entry name" value="P-loop containing nucleoside triphosphate hydrolases"/>
    <property type="match status" value="1"/>
</dbReference>
<dbReference type="InterPro" id="IPR015860">
    <property type="entry name" value="ABC_transpr_TagH-like"/>
</dbReference>
<comment type="caution">
    <text evidence="6">The sequence shown here is derived from an EMBL/GenBank/DDBJ whole genome shotgun (WGS) entry which is preliminary data.</text>
</comment>
<gene>
    <name evidence="6" type="ORF">GCM10008905_24300</name>
</gene>
<evidence type="ECO:0000256" key="3">
    <source>
        <dbReference type="ARBA" id="ARBA00022741"/>
    </source>
</evidence>
<dbReference type="SMART" id="SM00382">
    <property type="entry name" value="AAA"/>
    <property type="match status" value="1"/>
</dbReference>
<sequence length="407" mass="45832">MSDVAIKVENLSKIYKLYDKPIDRMKESLSLSKNKYSREHYALNNISFEVKKGETVGIIGTNGSGKSTLLKIITGVLTPSSGSIEVNGKISALLELGAGFNPEYTGIENIYLNGTMMGYTKEEMDKRVNSIMEFADIGEFINQPVKTYSSGMFARLAFAVAINVEPDILIVDEALSVGDTRFQIKCIDKMKQLKEKGTTILFVSHATEQVKRFCTNALWINKGKVIGMGESSKIVDKYEAFMLQDGEAEIDIAEYESIQREKEENEKSIIRPSTDMLGRITNITCNTLKFKTFDSLEVVIEYEIYEDEIPGFLLGVALYTPDRDYIFGPNTYLDKIYVPNKYGRHKVKYSIPSITLLGGSYSIDVGIFNNEGIVCIDYKTDAKRILVTNEYFAEGKLFIDHKWSVIK</sequence>
<dbReference type="InterPro" id="IPR003593">
    <property type="entry name" value="AAA+_ATPase"/>
</dbReference>
<keyword evidence="3" id="KW-0547">Nucleotide-binding</keyword>
<dbReference type="Pfam" id="PF00005">
    <property type="entry name" value="ABC_tran"/>
    <property type="match status" value="1"/>
</dbReference>
<accession>A0ABN1J2T1</accession>
<dbReference type="RefSeq" id="WP_343770053.1">
    <property type="nucleotide sequence ID" value="NZ_BAAACF010000003.1"/>
</dbReference>